<name>T1H026_MEGSC</name>
<feature type="domain" description="Amine oxidase" evidence="1">
    <location>
        <begin position="1"/>
        <end position="185"/>
    </location>
</feature>
<dbReference type="SUPFAM" id="SSF54373">
    <property type="entry name" value="FAD-linked reductases, C-terminal domain"/>
    <property type="match status" value="1"/>
</dbReference>
<dbReference type="GO" id="GO:0046592">
    <property type="term" value="F:polyamine oxidase activity"/>
    <property type="evidence" value="ECO:0007669"/>
    <property type="project" value="TreeGrafter"/>
</dbReference>
<protein>
    <recommendedName>
        <fullName evidence="1">Amine oxidase domain-containing protein</fullName>
    </recommendedName>
</protein>
<dbReference type="Proteomes" id="UP000015102">
    <property type="component" value="Unassembled WGS sequence"/>
</dbReference>
<dbReference type="AlphaFoldDB" id="T1H026"/>
<dbReference type="OMA" id="PNILASW"/>
<dbReference type="SUPFAM" id="SSF51905">
    <property type="entry name" value="FAD/NAD(P)-binding domain"/>
    <property type="match status" value="1"/>
</dbReference>
<dbReference type="InterPro" id="IPR050281">
    <property type="entry name" value="Flavin_monoamine_oxidase"/>
</dbReference>
<reference evidence="2" key="2">
    <citation type="submission" date="2015-06" db="UniProtKB">
        <authorList>
            <consortium name="EnsemblMetazoa"/>
        </authorList>
    </citation>
    <scope>IDENTIFICATION</scope>
</reference>
<organism evidence="2 3">
    <name type="scientific">Megaselia scalaris</name>
    <name type="common">Humpbacked fly</name>
    <name type="synonym">Phora scalaris</name>
    <dbReference type="NCBI Taxonomy" id="36166"/>
    <lineage>
        <taxon>Eukaryota</taxon>
        <taxon>Metazoa</taxon>
        <taxon>Ecdysozoa</taxon>
        <taxon>Arthropoda</taxon>
        <taxon>Hexapoda</taxon>
        <taxon>Insecta</taxon>
        <taxon>Pterygota</taxon>
        <taxon>Neoptera</taxon>
        <taxon>Endopterygota</taxon>
        <taxon>Diptera</taxon>
        <taxon>Brachycera</taxon>
        <taxon>Muscomorpha</taxon>
        <taxon>Platypezoidea</taxon>
        <taxon>Phoridae</taxon>
        <taxon>Megaseliini</taxon>
        <taxon>Megaselia</taxon>
    </lineage>
</organism>
<evidence type="ECO:0000313" key="3">
    <source>
        <dbReference type="Proteomes" id="UP000015102"/>
    </source>
</evidence>
<accession>T1H026</accession>
<dbReference type="InterPro" id="IPR036188">
    <property type="entry name" value="FAD/NAD-bd_sf"/>
</dbReference>
<dbReference type="Pfam" id="PF01593">
    <property type="entry name" value="Amino_oxidase"/>
    <property type="match status" value="1"/>
</dbReference>
<dbReference type="PANTHER" id="PTHR10742">
    <property type="entry name" value="FLAVIN MONOAMINE OXIDASE"/>
    <property type="match status" value="1"/>
</dbReference>
<sequence length="203" mass="23429">MFKPNLPAPKQRAIEGIAFGTVNKIFLEFPHKFWPDDWTGFTLLWREEELNEIKGTDKEWLEDVFGFYIVNYQPNILASWIIGPHGRYMETLDDNEILDGLMWLLKKFLSFPVPTPSNFKTTKWYSNSNFRGSYSFRSLRTEELDTCAYDLSVPLTEISSGKPVLQFAGEASSEHFYSTVHGAVEAEAFDKATHHHTASHRIE</sequence>
<dbReference type="PANTHER" id="PTHR10742:SF398">
    <property type="entry name" value="AMINE OXIDASE DOMAIN-CONTAINING PROTEIN-RELATED"/>
    <property type="match status" value="1"/>
</dbReference>
<dbReference type="EMBL" id="CAQQ02165121">
    <property type="status" value="NOT_ANNOTATED_CDS"/>
    <property type="molecule type" value="Genomic_DNA"/>
</dbReference>
<proteinExistence type="predicted"/>
<reference evidence="3" key="1">
    <citation type="submission" date="2013-02" db="EMBL/GenBank/DDBJ databases">
        <authorList>
            <person name="Hughes D."/>
        </authorList>
    </citation>
    <scope>NUCLEOTIDE SEQUENCE</scope>
    <source>
        <strain>Durham</strain>
        <strain evidence="3">NC isolate 2 -- Noor lab</strain>
    </source>
</reference>
<dbReference type="STRING" id="36166.T1H026"/>
<dbReference type="EnsemblMetazoa" id="MESCA009490-RA">
    <property type="protein sequence ID" value="MESCA009490-PA"/>
    <property type="gene ID" value="MESCA009490"/>
</dbReference>
<dbReference type="HOGENOM" id="CLU_067485_2_0_1"/>
<evidence type="ECO:0000313" key="2">
    <source>
        <dbReference type="EnsemblMetazoa" id="MESCA009490-PA"/>
    </source>
</evidence>
<dbReference type="InterPro" id="IPR002937">
    <property type="entry name" value="Amino_oxidase"/>
</dbReference>
<dbReference type="EMBL" id="CAQQ02165122">
    <property type="status" value="NOT_ANNOTATED_CDS"/>
    <property type="molecule type" value="Genomic_DNA"/>
</dbReference>
<keyword evidence="3" id="KW-1185">Reference proteome</keyword>
<evidence type="ECO:0000259" key="1">
    <source>
        <dbReference type="Pfam" id="PF01593"/>
    </source>
</evidence>
<dbReference type="Gene3D" id="3.90.660.10">
    <property type="match status" value="1"/>
</dbReference>